<feature type="domain" description="N-acetyltransferase" evidence="1">
    <location>
        <begin position="5"/>
        <end position="158"/>
    </location>
</feature>
<organism evidence="2 3">
    <name type="scientific">Albibacterium bauzanense</name>
    <dbReference type="NCBI Taxonomy" id="653929"/>
    <lineage>
        <taxon>Bacteria</taxon>
        <taxon>Pseudomonadati</taxon>
        <taxon>Bacteroidota</taxon>
        <taxon>Sphingobacteriia</taxon>
        <taxon>Sphingobacteriales</taxon>
        <taxon>Sphingobacteriaceae</taxon>
        <taxon>Albibacterium</taxon>
    </lineage>
</organism>
<dbReference type="EMBL" id="SMGO01000001">
    <property type="protein sequence ID" value="TCK84928.1"/>
    <property type="molecule type" value="Genomic_DNA"/>
</dbReference>
<proteinExistence type="predicted"/>
<dbReference type="GO" id="GO:0016747">
    <property type="term" value="F:acyltransferase activity, transferring groups other than amino-acyl groups"/>
    <property type="evidence" value="ECO:0007669"/>
    <property type="project" value="InterPro"/>
</dbReference>
<comment type="caution">
    <text evidence="2">The sequence shown here is derived from an EMBL/GenBank/DDBJ whole genome shotgun (WGS) entry which is preliminary data.</text>
</comment>
<keyword evidence="2" id="KW-0808">Transferase</keyword>
<dbReference type="InterPro" id="IPR016181">
    <property type="entry name" value="Acyl_CoA_acyltransferase"/>
</dbReference>
<gene>
    <name evidence="2" type="ORF">C8N28_0224</name>
</gene>
<dbReference type="SUPFAM" id="SSF55729">
    <property type="entry name" value="Acyl-CoA N-acyltransferases (Nat)"/>
    <property type="match status" value="1"/>
</dbReference>
<dbReference type="Proteomes" id="UP000294616">
    <property type="component" value="Unassembled WGS sequence"/>
</dbReference>
<dbReference type="PROSITE" id="PS51186">
    <property type="entry name" value="GNAT"/>
    <property type="match status" value="1"/>
</dbReference>
<dbReference type="AlphaFoldDB" id="A0A4R1LZC5"/>
<dbReference type="RefSeq" id="WP_132220705.1">
    <property type="nucleotide sequence ID" value="NZ_SMGO01000001.1"/>
</dbReference>
<dbReference type="Gene3D" id="3.40.630.30">
    <property type="match status" value="1"/>
</dbReference>
<evidence type="ECO:0000313" key="2">
    <source>
        <dbReference type="EMBL" id="TCK84928.1"/>
    </source>
</evidence>
<name>A0A4R1LZC5_9SPHI</name>
<dbReference type="Pfam" id="PF13527">
    <property type="entry name" value="Acetyltransf_9"/>
    <property type="match status" value="1"/>
</dbReference>
<reference evidence="2 3" key="1">
    <citation type="submission" date="2019-03" db="EMBL/GenBank/DDBJ databases">
        <title>Genomic Encyclopedia of Archaeal and Bacterial Type Strains, Phase II (KMG-II): from individual species to whole genera.</title>
        <authorList>
            <person name="Goeker M."/>
        </authorList>
    </citation>
    <scope>NUCLEOTIDE SEQUENCE [LARGE SCALE GENOMIC DNA]</scope>
    <source>
        <strain evidence="2 3">DSM 22554</strain>
    </source>
</reference>
<dbReference type="OrthoDB" id="9796381at2"/>
<evidence type="ECO:0000313" key="3">
    <source>
        <dbReference type="Proteomes" id="UP000294616"/>
    </source>
</evidence>
<dbReference type="CDD" id="cd04301">
    <property type="entry name" value="NAT_SF"/>
    <property type="match status" value="1"/>
</dbReference>
<keyword evidence="3" id="KW-1185">Reference proteome</keyword>
<dbReference type="InterPro" id="IPR000182">
    <property type="entry name" value="GNAT_dom"/>
</dbReference>
<accession>A0A4R1LZC5</accession>
<evidence type="ECO:0000259" key="1">
    <source>
        <dbReference type="PROSITE" id="PS51186"/>
    </source>
</evidence>
<sequence length="318" mass="37119">MSDTMQIRKANSEDIPKIIELLKISLGESLIPKSEKLWRWKHIDNPFGASTVLLAEENEQIIGLRAFMNWEWKDQDQSYKTVRAVDTATHPAHQGKGIFKNLTLKGLEEIKQNTAFVFNTPNQKSKPGYLKMGWEEQGRMPIQLKINPFAFKGKIPLELFSWNGLKLSDKLFENPGPGIQTNYSRAYFEWRYSANPMFDYQFLTDNDSYLIVYRYKQHKFGVELRIVDFLVNKNIFNSDKRKQLSYELKLRCKRVFLTTVSGNHYKNMNFQYPFLGLLPILKIGPMITLKNIGLSSSEFEELLNTESWIYSLGDLELF</sequence>
<protein>
    <submittedName>
        <fullName evidence="2">N-acetylglutamate synthase-like GNAT family acetyltransferase</fullName>
    </submittedName>
</protein>